<dbReference type="SUPFAM" id="SSF56300">
    <property type="entry name" value="Metallo-dependent phosphatases"/>
    <property type="match status" value="1"/>
</dbReference>
<keyword evidence="2" id="KW-0547">Nucleotide-binding</keyword>
<protein>
    <submittedName>
        <fullName evidence="5">2',3'-cyclic-nucleotide 2'-phosphodiesterase/5'-or 3'-nucleotidase, 5'-nucleotidase family</fullName>
    </submittedName>
</protein>
<dbReference type="InterPro" id="IPR029052">
    <property type="entry name" value="Metallo-depent_PP-like"/>
</dbReference>
<proteinExistence type="inferred from homology"/>
<dbReference type="Proteomes" id="UP000199017">
    <property type="component" value="Unassembled WGS sequence"/>
</dbReference>
<dbReference type="Gene3D" id="3.60.21.10">
    <property type="match status" value="1"/>
</dbReference>
<dbReference type="SUPFAM" id="SSF55816">
    <property type="entry name" value="5'-nucleotidase (syn. UDP-sugar hydrolase), C-terminal domain"/>
    <property type="match status" value="1"/>
</dbReference>
<evidence type="ECO:0000313" key="6">
    <source>
        <dbReference type="Proteomes" id="UP000199017"/>
    </source>
</evidence>
<dbReference type="InterPro" id="IPR008334">
    <property type="entry name" value="5'-Nucleotdase_C"/>
</dbReference>
<dbReference type="PANTHER" id="PTHR11575:SF23">
    <property type="entry name" value="5-NUCLEOTIDASE FAMILY PROTEIN"/>
    <property type="match status" value="1"/>
</dbReference>
<dbReference type="PIRSF" id="PIRSF036361">
    <property type="entry name" value="YunD"/>
    <property type="match status" value="1"/>
</dbReference>
<organism evidence="5 6">
    <name type="scientific">Alteribacillus bidgolensis</name>
    <dbReference type="NCBI Taxonomy" id="930129"/>
    <lineage>
        <taxon>Bacteria</taxon>
        <taxon>Bacillati</taxon>
        <taxon>Bacillota</taxon>
        <taxon>Bacilli</taxon>
        <taxon>Bacillales</taxon>
        <taxon>Bacillaceae</taxon>
        <taxon>Alteribacillus</taxon>
    </lineage>
</organism>
<evidence type="ECO:0000259" key="3">
    <source>
        <dbReference type="Pfam" id="PF00149"/>
    </source>
</evidence>
<keyword evidence="1" id="KW-0732">Signal</keyword>
<dbReference type="GO" id="GO:0008253">
    <property type="term" value="F:5'-nucleotidase activity"/>
    <property type="evidence" value="ECO:0007669"/>
    <property type="project" value="TreeGrafter"/>
</dbReference>
<dbReference type="Pfam" id="PF00149">
    <property type="entry name" value="Metallophos"/>
    <property type="match status" value="1"/>
</dbReference>
<dbReference type="GO" id="GO:0000166">
    <property type="term" value="F:nucleotide binding"/>
    <property type="evidence" value="ECO:0007669"/>
    <property type="project" value="UniProtKB-KW"/>
</dbReference>
<dbReference type="InterPro" id="IPR036907">
    <property type="entry name" value="5'-Nucleotdase_C_sf"/>
</dbReference>
<dbReference type="GO" id="GO:0030288">
    <property type="term" value="C:outer membrane-bounded periplasmic space"/>
    <property type="evidence" value="ECO:0007669"/>
    <property type="project" value="TreeGrafter"/>
</dbReference>
<dbReference type="CDD" id="cd00845">
    <property type="entry name" value="MPP_UshA_N_like"/>
    <property type="match status" value="1"/>
</dbReference>
<dbReference type="GO" id="GO:0008768">
    <property type="term" value="F:UDP-sugar diphosphatase activity"/>
    <property type="evidence" value="ECO:0007669"/>
    <property type="project" value="TreeGrafter"/>
</dbReference>
<feature type="domain" description="5'-Nucleotidase C-terminal" evidence="4">
    <location>
        <begin position="295"/>
        <end position="428"/>
    </location>
</feature>
<dbReference type="GO" id="GO:0009166">
    <property type="term" value="P:nucleotide catabolic process"/>
    <property type="evidence" value="ECO:0007669"/>
    <property type="project" value="InterPro"/>
</dbReference>
<dbReference type="RefSeq" id="WP_170031833.1">
    <property type="nucleotide sequence ID" value="NZ_FNDU01000002.1"/>
</dbReference>
<evidence type="ECO:0000259" key="4">
    <source>
        <dbReference type="Pfam" id="PF02872"/>
    </source>
</evidence>
<name>A0A1G8EHB4_9BACI</name>
<dbReference type="Gene3D" id="3.90.780.10">
    <property type="entry name" value="5'-Nucleotidase, C-terminal domain"/>
    <property type="match status" value="1"/>
</dbReference>
<evidence type="ECO:0000256" key="2">
    <source>
        <dbReference type="RuleBase" id="RU362119"/>
    </source>
</evidence>
<dbReference type="PANTHER" id="PTHR11575">
    <property type="entry name" value="5'-NUCLEOTIDASE-RELATED"/>
    <property type="match status" value="1"/>
</dbReference>
<dbReference type="InterPro" id="IPR011240">
    <property type="entry name" value="Pesterase_YunD"/>
</dbReference>
<dbReference type="EMBL" id="FNDU01000002">
    <property type="protein sequence ID" value="SDH69277.1"/>
    <property type="molecule type" value="Genomic_DNA"/>
</dbReference>
<dbReference type="InterPro" id="IPR004843">
    <property type="entry name" value="Calcineurin-like_PHP"/>
</dbReference>
<evidence type="ECO:0000313" key="5">
    <source>
        <dbReference type="EMBL" id="SDH69277.1"/>
    </source>
</evidence>
<sequence length="466" mass="52220">MSSLIPIYIYHTNDLHSNLQQWPSAVSYINTRRQFHKKKDETALFLDIGDHADRVHPITEATRGKGNVELLNEAGIHHVTIGNNEGITLSKGELDSLYEHAQFKVLLANLFYDKENLRPEWAEPFDIIETKEGIRIGLIGMTIPFYPLYKELGWVIKDPLEILPALLAEVKPNADIVVFLSHLGYPKDEEIAKQFQEIDVILGAHTHHLLKSSILINDTLVAQCGKNSYYVGQVQLLFDKNTRKVIKKEGAAEDVSKEEPAQETEGLLGRLEEKADKILEEPIAAIPEPLSISWTLPSPFADLLAEGLKEWCGAEISMLNSGLLLGSLESGNVTRKDLHRLCPHPINPCLVHVKGSVLKETIAAAFTEKMIHLPLKGLGFRGEKLGRMAFAGMTVELDESKTTPYIKNILIQGESLEATKIYKLATVDMFTFGPLYPGLAQCSKKKYFMPEMMRDVLSDILKNRYA</sequence>
<reference evidence="5 6" key="1">
    <citation type="submission" date="2016-10" db="EMBL/GenBank/DDBJ databases">
        <authorList>
            <person name="de Groot N.N."/>
        </authorList>
    </citation>
    <scope>NUCLEOTIDE SEQUENCE [LARGE SCALE GENOMIC DNA]</scope>
    <source>
        <strain evidence="6">P4B,CCM 7963,CECT 7998,DSM 25260,IBRC-M 10614,KCTC 13821</strain>
    </source>
</reference>
<comment type="similarity">
    <text evidence="2">Belongs to the 5'-nucleotidase family.</text>
</comment>
<dbReference type="STRING" id="930129.SAMN05216352_102230"/>
<dbReference type="PRINTS" id="PR01607">
    <property type="entry name" value="APYRASEFAMLY"/>
</dbReference>
<dbReference type="Pfam" id="PF02872">
    <property type="entry name" value="5_nucleotid_C"/>
    <property type="match status" value="1"/>
</dbReference>
<accession>A0A1G8EHB4</accession>
<dbReference type="AlphaFoldDB" id="A0A1G8EHB4"/>
<keyword evidence="2" id="KW-0378">Hydrolase</keyword>
<gene>
    <name evidence="5" type="ORF">SAMN05216352_102230</name>
</gene>
<feature type="domain" description="Calcineurin-like phosphoesterase" evidence="3">
    <location>
        <begin position="9"/>
        <end position="208"/>
    </location>
</feature>
<dbReference type="InterPro" id="IPR006179">
    <property type="entry name" value="5_nucleotidase/apyrase"/>
</dbReference>
<keyword evidence="6" id="KW-1185">Reference proteome</keyword>
<evidence type="ECO:0000256" key="1">
    <source>
        <dbReference type="ARBA" id="ARBA00022729"/>
    </source>
</evidence>